<reference evidence="1" key="1">
    <citation type="submission" date="2020-05" db="EMBL/GenBank/DDBJ databases">
        <authorList>
            <person name="Zhu T."/>
            <person name="Keshari N."/>
            <person name="Lu X."/>
        </authorList>
    </citation>
    <scope>NUCLEOTIDE SEQUENCE</scope>
    <source>
        <strain evidence="1">NK1-12</strain>
    </source>
</reference>
<keyword evidence="1" id="KW-0378">Hydrolase</keyword>
<dbReference type="EMBL" id="CP053586">
    <property type="protein sequence ID" value="WNZ25315.1"/>
    <property type="molecule type" value="Genomic_DNA"/>
</dbReference>
<proteinExistence type="predicted"/>
<name>A0AA96WHP0_9CYAN</name>
<gene>
    <name evidence="1" type="ORF">HJG54_22330</name>
</gene>
<dbReference type="InterPro" id="IPR029058">
    <property type="entry name" value="AB_hydrolase_fold"/>
</dbReference>
<dbReference type="Gene3D" id="3.40.50.1820">
    <property type="entry name" value="alpha/beta hydrolase"/>
    <property type="match status" value="1"/>
</dbReference>
<protein>
    <submittedName>
        <fullName evidence="1">Alpha/beta hydrolase</fullName>
    </submittedName>
</protein>
<dbReference type="SUPFAM" id="SSF53474">
    <property type="entry name" value="alpha/beta-Hydrolases"/>
    <property type="match status" value="1"/>
</dbReference>
<dbReference type="RefSeq" id="WP_316431464.1">
    <property type="nucleotide sequence ID" value="NZ_CP053586.1"/>
</dbReference>
<evidence type="ECO:0000313" key="1">
    <source>
        <dbReference type="EMBL" id="WNZ25315.1"/>
    </source>
</evidence>
<sequence length="240" mass="27270">MFSSNRSLSRSEVLAYHGWGFDHSCWQGWQEWLEQQSCDLKTADRGYFDASNSVNCKDDLFKVIFVHSYGLHWCPVEQLNQADVLVIFSSFLEFHPEPPNLKKRSQTTIQQMLGQLSSDEVRDSSSNPRLMLQKFLTRSYHPIAWHGPIPETLNIERLRQDLQHLNIAVIDPAVSRSVPQVVVLHGSADRIVSATKGKALAEQLKCPYFEIPTAGHALPFTHAEHCQAILQPILNARLDP</sequence>
<organism evidence="1">
    <name type="scientific">Leptolyngbya sp. NK1-12</name>
    <dbReference type="NCBI Taxonomy" id="2547451"/>
    <lineage>
        <taxon>Bacteria</taxon>
        <taxon>Bacillati</taxon>
        <taxon>Cyanobacteriota</taxon>
        <taxon>Cyanophyceae</taxon>
        <taxon>Leptolyngbyales</taxon>
        <taxon>Leptolyngbyaceae</taxon>
        <taxon>Leptolyngbya group</taxon>
        <taxon>Leptolyngbya</taxon>
    </lineage>
</organism>
<accession>A0AA96WHP0</accession>
<dbReference type="GO" id="GO:0016787">
    <property type="term" value="F:hydrolase activity"/>
    <property type="evidence" value="ECO:0007669"/>
    <property type="project" value="UniProtKB-KW"/>
</dbReference>
<dbReference type="AlphaFoldDB" id="A0AA96WHP0"/>